<dbReference type="GO" id="GO:0005576">
    <property type="term" value="C:extracellular region"/>
    <property type="evidence" value="ECO:0007669"/>
    <property type="project" value="UniProtKB-SubCell"/>
</dbReference>
<dbReference type="EMBL" id="CP072748">
    <property type="protein sequence ID" value="QTX09179.1"/>
    <property type="molecule type" value="Genomic_DNA"/>
</dbReference>
<reference evidence="12" key="2">
    <citation type="submission" date="2021-04" db="EMBL/GenBank/DDBJ databases">
        <title>Complete Genome and methylome analysis of Thiothrix fructosivorans ATCC 49748.</title>
        <authorList>
            <person name="Fomenkov A."/>
            <person name="Sun L."/>
            <person name="Vincze T."/>
            <person name="Grabovich M.Y."/>
            <person name="Roberts R.J."/>
        </authorList>
    </citation>
    <scope>NUCLEOTIDE SEQUENCE</scope>
    <source>
        <strain evidence="12">ATCC 49748</strain>
    </source>
</reference>
<evidence type="ECO:0000313" key="12">
    <source>
        <dbReference type="EMBL" id="QTX09179.1"/>
    </source>
</evidence>
<dbReference type="PANTHER" id="PTHR38340">
    <property type="entry name" value="S-LAYER PROTEIN"/>
    <property type="match status" value="1"/>
</dbReference>
<dbReference type="GO" id="GO:0090729">
    <property type="term" value="F:toxin activity"/>
    <property type="evidence" value="ECO:0007669"/>
    <property type="project" value="UniProtKB-KW"/>
</dbReference>
<dbReference type="AlphaFoldDB" id="A0A8B0SEK8"/>
<evidence type="ECO:0000256" key="1">
    <source>
        <dbReference type="ARBA" id="ARBA00004370"/>
    </source>
</evidence>
<keyword evidence="8" id="KW-0472">Membrane</keyword>
<dbReference type="InterPro" id="IPR001343">
    <property type="entry name" value="Hemolysn_Ca-bd"/>
</dbReference>
<feature type="domain" description="DUF4214" evidence="10">
    <location>
        <begin position="59"/>
        <end position="105"/>
    </location>
</feature>
<dbReference type="InterPro" id="IPR011049">
    <property type="entry name" value="Serralysin-like_metalloprot_C"/>
</dbReference>
<evidence type="ECO:0000256" key="3">
    <source>
        <dbReference type="ARBA" id="ARBA00022525"/>
    </source>
</evidence>
<dbReference type="GO" id="GO:0016020">
    <property type="term" value="C:membrane"/>
    <property type="evidence" value="ECO:0007669"/>
    <property type="project" value="UniProtKB-SubCell"/>
</dbReference>
<dbReference type="InterPro" id="IPR003995">
    <property type="entry name" value="RTX_toxin_determinant-A"/>
</dbReference>
<dbReference type="PRINTS" id="PR01488">
    <property type="entry name" value="RTXTOXINA"/>
</dbReference>
<keyword evidence="6" id="KW-0106">Calcium</keyword>
<keyword evidence="13" id="KW-1185">Reference proteome</keyword>
<evidence type="ECO:0000256" key="4">
    <source>
        <dbReference type="ARBA" id="ARBA00022656"/>
    </source>
</evidence>
<evidence type="ECO:0000256" key="8">
    <source>
        <dbReference type="ARBA" id="ARBA00023136"/>
    </source>
</evidence>
<proteinExistence type="predicted"/>
<keyword evidence="3" id="KW-0964">Secreted</keyword>
<dbReference type="Pfam" id="PF13946">
    <property type="entry name" value="DUF4214"/>
    <property type="match status" value="1"/>
</dbReference>
<keyword evidence="5" id="KW-0677">Repeat</keyword>
<keyword evidence="7" id="KW-0843">Virulence</keyword>
<comment type="subcellular location">
    <subcellularLocation>
        <location evidence="1">Membrane</location>
    </subcellularLocation>
    <subcellularLocation>
        <location evidence="2">Secreted</location>
    </subcellularLocation>
</comment>
<dbReference type="InterPro" id="IPR050557">
    <property type="entry name" value="RTX_toxin/Mannuronan_C5-epim"/>
</dbReference>
<dbReference type="PANTHER" id="PTHR38340:SF1">
    <property type="entry name" value="S-LAYER PROTEIN"/>
    <property type="match status" value="1"/>
</dbReference>
<name>A0A8B0SEK8_9GAMM</name>
<dbReference type="Proteomes" id="UP000664466">
    <property type="component" value="Unassembled WGS sequence"/>
</dbReference>
<reference evidence="11 13" key="1">
    <citation type="submission" date="2021-03" db="EMBL/GenBank/DDBJ databases">
        <title>Draft genome and methylome analysis of Thiotrix fructosivoruns ATCC 49748.</title>
        <authorList>
            <person name="Fomenkov A."/>
            <person name="Grabovich M.Y."/>
            <person name="Roberts R.J."/>
        </authorList>
    </citation>
    <scope>NUCLEOTIDE SEQUENCE [LARGE SCALE GENOMIC DNA]</scope>
    <source>
        <strain evidence="11 13">ATCC 49748</strain>
    </source>
</reference>
<dbReference type="Pfam" id="PF00353">
    <property type="entry name" value="HemolysinCabind"/>
    <property type="match status" value="3"/>
</dbReference>
<evidence type="ECO:0000313" key="13">
    <source>
        <dbReference type="Proteomes" id="UP000664466"/>
    </source>
</evidence>
<dbReference type="InterPro" id="IPR018511">
    <property type="entry name" value="Hemolysin-typ_Ca-bd_CS"/>
</dbReference>
<dbReference type="SUPFAM" id="SSF51120">
    <property type="entry name" value="beta-Roll"/>
    <property type="match status" value="2"/>
</dbReference>
<gene>
    <name evidence="12" type="ORF">J1836_011020</name>
    <name evidence="11" type="ORF">J1836_15635</name>
</gene>
<evidence type="ECO:0000256" key="6">
    <source>
        <dbReference type="ARBA" id="ARBA00022837"/>
    </source>
</evidence>
<sequence>MATTAQQAQLAKLYVGYFGRLMENEGLKYWSGELDKRGIDAVANGIYAGAKGDDAAIKSLSNQAYVENVYNNVLNRAGDAAGVTYWTNELAKGVGRDIIVLRILDAVNNPGNEADKAILENTATVALEFANNWKLGVSADPKAIMDAITSDPKSIETAHTLIVGSTKPVDPVITNQTFNLNDSKVDYAANVQGGAGNDTYNVTDFKTAAINGGEGSDTLNMVDYADGVTVDLRAGTGPDGMTITWVENVIGTEGDDVITGSRDANVITMMGGADTIDAYLGDDIIVAADMDNVIDSTINGASGNDTLKILAADIDLDAVALATSSVEILKVGYDGVEEVAAAATVSVDGDAFDPTAEGIKEIHANTTKVYDRKGVEIFDEVVSSTTNLDLTGVALHNFERVEVTGNGGTITVGSNTLTMLKEVVGGLDAGETADDAATVLELIGKDGDVFDLSAPKLINIATLNAPVTTKGDAGLDSNVKATLIMSQAQLDTLALVGDFSKDTLQLKGQSVDMTGVDLTGLADGADTDTSGTFKEIVFGANSTKSLLLSDEGVTILAAGGTTIVGSEFEEDSLSIRAPADTANVDMTGLITKSIESMDFEGAESVTLDNIVLHGAEGVNTPKEDVHNIAGDSGEATAIINGNALVDADADGVEDGTVDTVVALDLGGVKLRDIAALGDAAGSDQNVFSIDTGTILSTVGAAYGEIQLAEAGTYDLSSIKTTEDANGDFLTVTGSTGDDVVKGTTGGANYNMDTGNDTVNGGDGIDNINGGAGNDTLNGGKGDDILEGGADNDTMDGGAGDDTLHGNSGVDSLTGGAGDDLFDFTTGDSGKTPETVDCVNDFTFTATGDQDSINFTFQSGDQAAVDAMTASQDAVHFDNVGADYADEASLLDAAEAALTDFFATLLDDDAGVDTLGSDAMAVEFTYAGNKYLAVDAYLAPLDVATDEQVINPDYVPAADFIVKLAGVTDSQLAAAFDNGNVGVGGEYVAAA</sequence>
<accession>A0A8B0SEK8</accession>
<dbReference type="RefSeq" id="WP_207252072.1">
    <property type="nucleotide sequence ID" value="NZ_JAFMPM010000008.1"/>
</dbReference>
<feature type="region of interest" description="Disordered" evidence="9">
    <location>
        <begin position="772"/>
        <end position="811"/>
    </location>
</feature>
<evidence type="ECO:0000256" key="5">
    <source>
        <dbReference type="ARBA" id="ARBA00022737"/>
    </source>
</evidence>
<dbReference type="GO" id="GO:0005509">
    <property type="term" value="F:calcium ion binding"/>
    <property type="evidence" value="ECO:0007669"/>
    <property type="project" value="InterPro"/>
</dbReference>
<dbReference type="EMBL" id="JAFMPM010000008">
    <property type="protein sequence ID" value="MBO0614334.1"/>
    <property type="molecule type" value="Genomic_DNA"/>
</dbReference>
<evidence type="ECO:0000256" key="2">
    <source>
        <dbReference type="ARBA" id="ARBA00004613"/>
    </source>
</evidence>
<keyword evidence="4" id="KW-0800">Toxin</keyword>
<evidence type="ECO:0000256" key="7">
    <source>
        <dbReference type="ARBA" id="ARBA00023026"/>
    </source>
</evidence>
<evidence type="ECO:0000313" key="11">
    <source>
        <dbReference type="EMBL" id="MBO0614334.1"/>
    </source>
</evidence>
<dbReference type="PROSITE" id="PS00330">
    <property type="entry name" value="HEMOLYSIN_CALCIUM"/>
    <property type="match status" value="1"/>
</dbReference>
<evidence type="ECO:0000256" key="9">
    <source>
        <dbReference type="SAM" id="MobiDB-lite"/>
    </source>
</evidence>
<evidence type="ECO:0000259" key="10">
    <source>
        <dbReference type="Pfam" id="PF13946"/>
    </source>
</evidence>
<dbReference type="Gene3D" id="2.150.10.10">
    <property type="entry name" value="Serralysin-like metalloprotease, C-terminal"/>
    <property type="match status" value="3"/>
</dbReference>
<dbReference type="PRINTS" id="PR00313">
    <property type="entry name" value="CABNDNGRPT"/>
</dbReference>
<dbReference type="InterPro" id="IPR025282">
    <property type="entry name" value="DUF4214"/>
</dbReference>
<protein>
    <submittedName>
        <fullName evidence="12">DUF4214 domain-containing protein</fullName>
    </submittedName>
</protein>
<organism evidence="12">
    <name type="scientific">Thiothrix fructosivorans</name>
    <dbReference type="NCBI Taxonomy" id="111770"/>
    <lineage>
        <taxon>Bacteria</taxon>
        <taxon>Pseudomonadati</taxon>
        <taxon>Pseudomonadota</taxon>
        <taxon>Gammaproteobacteria</taxon>
        <taxon>Thiotrichales</taxon>
        <taxon>Thiotrichaceae</taxon>
        <taxon>Thiothrix</taxon>
    </lineage>
</organism>